<dbReference type="InterPro" id="IPR036291">
    <property type="entry name" value="NAD(P)-bd_dom_sf"/>
</dbReference>
<accession>A0A101PRI2</accession>
<gene>
    <name evidence="13" type="ORF">AQJ11_40095</name>
</gene>
<protein>
    <recommendedName>
        <fullName evidence="7">2-deoxy-scyllo-inosamine dehydrogenase</fullName>
        <ecNumber evidence="6">1.1.1.329</ecNumber>
    </recommendedName>
</protein>
<dbReference type="Pfam" id="PF00107">
    <property type="entry name" value="ADH_zinc_N"/>
    <property type="match status" value="1"/>
</dbReference>
<evidence type="ECO:0000256" key="10">
    <source>
        <dbReference type="SAM" id="MobiDB-lite"/>
    </source>
</evidence>
<evidence type="ECO:0000256" key="3">
    <source>
        <dbReference type="ARBA" id="ARBA00037678"/>
    </source>
</evidence>
<evidence type="ECO:0000259" key="12">
    <source>
        <dbReference type="Pfam" id="PF08240"/>
    </source>
</evidence>
<feature type="compositionally biased region" description="Polar residues" evidence="10">
    <location>
        <begin position="1"/>
        <end position="12"/>
    </location>
</feature>
<keyword evidence="2" id="KW-0560">Oxidoreductase</keyword>
<dbReference type="PANTHER" id="PTHR43401">
    <property type="entry name" value="L-THREONINE 3-DEHYDROGENASE"/>
    <property type="match status" value="1"/>
</dbReference>
<dbReference type="SUPFAM" id="SSF51735">
    <property type="entry name" value="NAD(P)-binding Rossmann-fold domains"/>
    <property type="match status" value="1"/>
</dbReference>
<evidence type="ECO:0000256" key="9">
    <source>
        <dbReference type="ARBA" id="ARBA00049085"/>
    </source>
</evidence>
<dbReference type="GO" id="GO:0016491">
    <property type="term" value="F:oxidoreductase activity"/>
    <property type="evidence" value="ECO:0007669"/>
    <property type="project" value="UniProtKB-KW"/>
</dbReference>
<dbReference type="PANTHER" id="PTHR43401:SF2">
    <property type="entry name" value="L-THREONINE 3-DEHYDROGENASE"/>
    <property type="match status" value="1"/>
</dbReference>
<dbReference type="Gene3D" id="3.40.50.720">
    <property type="entry name" value="NAD(P)-binding Rossmann-like Domain"/>
    <property type="match status" value="1"/>
</dbReference>
<comment type="catalytic activity">
    <reaction evidence="9">
        <text>2-deoxy-scyllo-inosamine + NADP(+) = 3-amino-2,3-dideoxy-scyllo-inosose + NADPH + H(+)</text>
        <dbReference type="Rhea" id="RHEA:33879"/>
        <dbReference type="ChEBI" id="CHEBI:15378"/>
        <dbReference type="ChEBI" id="CHEBI:57783"/>
        <dbReference type="ChEBI" id="CHEBI:58349"/>
        <dbReference type="ChEBI" id="CHEBI:65002"/>
        <dbReference type="ChEBI" id="CHEBI:65003"/>
        <dbReference type="EC" id="1.1.1.329"/>
    </reaction>
</comment>
<dbReference type="Pfam" id="PF08240">
    <property type="entry name" value="ADH_N"/>
    <property type="match status" value="1"/>
</dbReference>
<evidence type="ECO:0000256" key="1">
    <source>
        <dbReference type="ARBA" id="ARBA00001947"/>
    </source>
</evidence>
<evidence type="ECO:0000256" key="8">
    <source>
        <dbReference type="ARBA" id="ARBA00048685"/>
    </source>
</evidence>
<feature type="domain" description="Alcohol dehydrogenase-like C-terminal" evidence="11">
    <location>
        <begin position="172"/>
        <end position="300"/>
    </location>
</feature>
<evidence type="ECO:0000256" key="4">
    <source>
        <dbReference type="ARBA" id="ARBA00037908"/>
    </source>
</evidence>
<evidence type="ECO:0000256" key="6">
    <source>
        <dbReference type="ARBA" id="ARBA00039102"/>
    </source>
</evidence>
<dbReference type="SUPFAM" id="SSF50129">
    <property type="entry name" value="GroES-like"/>
    <property type="match status" value="1"/>
</dbReference>
<dbReference type="AlphaFoldDB" id="A0A101PRI2"/>
<dbReference type="Proteomes" id="UP000053398">
    <property type="component" value="Unassembled WGS sequence"/>
</dbReference>
<evidence type="ECO:0000256" key="2">
    <source>
        <dbReference type="ARBA" id="ARBA00023002"/>
    </source>
</evidence>
<dbReference type="InterPro" id="IPR011032">
    <property type="entry name" value="GroES-like_sf"/>
</dbReference>
<sequence length="341" mass="35847">MKTEAAEQTSINEFPLGPPPPGHLTVRVRETGVCGSDVTMWAGRHAVLKPPMVLGHETWGTVEELAGDLSPDLLGYGPGTPVVVVPPAGCGTCYNCVRGREQLCADMRFVGAQLDGGMARFLTVPPAHVLPVDPVVPTGQRVLIEPLAVAVHAVGRARLRPDDQVVVIGAGPIGVLSALVAATHGVATVVIADRDPHRLDLARRLGLRHRVRTTGSGLLADCRGSIRPEGADVVLDCVGAQATTRMALDTACRGGRVVLVGISPPELTVDGVQLQRGERELIGVQMYVRADFGEAMRLLADGMLPAVDGLKRSRPLAQAGVLLAELAERPSPVLKETLLPG</sequence>
<reference evidence="13 14" key="1">
    <citation type="submission" date="2015-10" db="EMBL/GenBank/DDBJ databases">
        <title>Draft genome sequence of Streptomyces corchorusii DSM 40340, type strain for the species Streptomyces corchorusii.</title>
        <authorList>
            <person name="Ruckert C."/>
            <person name="Winkler A."/>
            <person name="Kalinowski J."/>
            <person name="Kampfer P."/>
            <person name="Glaeser S."/>
        </authorList>
    </citation>
    <scope>NUCLEOTIDE SEQUENCE [LARGE SCALE GENOMIC DNA]</scope>
    <source>
        <strain evidence="13 14">DSM 40340</strain>
    </source>
</reference>
<feature type="domain" description="Alcohol dehydrogenase-like N-terminal" evidence="12">
    <location>
        <begin position="21"/>
        <end position="132"/>
    </location>
</feature>
<comment type="similarity">
    <text evidence="5">Belongs to the zinc-containing alcohol dehydrogenase family. DOIA dehydrogenase subfamily.</text>
</comment>
<organism evidence="13 14">
    <name type="scientific">Streptomyces corchorusii</name>
    <name type="common">Streptomyces chibaensis</name>
    <dbReference type="NCBI Taxonomy" id="1903"/>
    <lineage>
        <taxon>Bacteria</taxon>
        <taxon>Bacillati</taxon>
        <taxon>Actinomycetota</taxon>
        <taxon>Actinomycetes</taxon>
        <taxon>Kitasatosporales</taxon>
        <taxon>Streptomycetaceae</taxon>
        <taxon>Streptomyces</taxon>
    </lineage>
</organism>
<dbReference type="InterPro" id="IPR013149">
    <property type="entry name" value="ADH-like_C"/>
</dbReference>
<comment type="caution">
    <text evidence="13">The sequence shown here is derived from an EMBL/GenBank/DDBJ whole genome shotgun (WGS) entry which is preliminary data.</text>
</comment>
<evidence type="ECO:0000256" key="5">
    <source>
        <dbReference type="ARBA" id="ARBA00038004"/>
    </source>
</evidence>
<comment type="function">
    <text evidence="3">Catalyzes the oxidation of 2-deoxy-scyllo-inosamine (DOIA) with NAD(+) or NADP(+), forming 3-amino-2,3-dideoxy-scyllo-inosose (amino-DOI).</text>
</comment>
<dbReference type="EC" id="1.1.1.329" evidence="6"/>
<evidence type="ECO:0000256" key="7">
    <source>
        <dbReference type="ARBA" id="ARBA00039387"/>
    </source>
</evidence>
<comment type="cofactor">
    <cofactor evidence="1">
        <name>Zn(2+)</name>
        <dbReference type="ChEBI" id="CHEBI:29105"/>
    </cofactor>
</comment>
<proteinExistence type="inferred from homology"/>
<evidence type="ECO:0000259" key="11">
    <source>
        <dbReference type="Pfam" id="PF00107"/>
    </source>
</evidence>
<dbReference type="EMBL" id="LMWP01000057">
    <property type="protein sequence ID" value="KUN16300.1"/>
    <property type="molecule type" value="Genomic_DNA"/>
</dbReference>
<comment type="catalytic activity">
    <reaction evidence="8">
        <text>2-deoxy-scyllo-inosamine + NAD(+) = 3-amino-2,3-dideoxy-scyllo-inosose + NADH + H(+)</text>
        <dbReference type="Rhea" id="RHEA:33883"/>
        <dbReference type="ChEBI" id="CHEBI:15378"/>
        <dbReference type="ChEBI" id="CHEBI:57540"/>
        <dbReference type="ChEBI" id="CHEBI:57945"/>
        <dbReference type="ChEBI" id="CHEBI:65002"/>
        <dbReference type="ChEBI" id="CHEBI:65003"/>
        <dbReference type="EC" id="1.1.1.329"/>
    </reaction>
</comment>
<dbReference type="RefSeq" id="WP_059266686.1">
    <property type="nucleotide sequence ID" value="NZ_KQ948374.1"/>
</dbReference>
<name>A0A101PRI2_STRCK</name>
<evidence type="ECO:0000313" key="14">
    <source>
        <dbReference type="Proteomes" id="UP000053398"/>
    </source>
</evidence>
<dbReference type="Gene3D" id="3.90.180.10">
    <property type="entry name" value="Medium-chain alcohol dehydrogenases, catalytic domain"/>
    <property type="match status" value="1"/>
</dbReference>
<dbReference type="InterPro" id="IPR050129">
    <property type="entry name" value="Zn_alcohol_dh"/>
</dbReference>
<comment type="pathway">
    <text evidence="4">Metabolic intermediate biosynthesis; 2-deoxystreptamine biosynthesis; 2-deoxystreptamine from D-glucose 6-phosphate: step 3/4.</text>
</comment>
<evidence type="ECO:0000313" key="13">
    <source>
        <dbReference type="EMBL" id="KUN16300.1"/>
    </source>
</evidence>
<dbReference type="InterPro" id="IPR013154">
    <property type="entry name" value="ADH-like_N"/>
</dbReference>
<feature type="region of interest" description="Disordered" evidence="10">
    <location>
        <begin position="1"/>
        <end position="21"/>
    </location>
</feature>
<keyword evidence="14" id="KW-1185">Reference proteome</keyword>